<dbReference type="OrthoDB" id="9810154at2"/>
<dbReference type="InterPro" id="IPR013078">
    <property type="entry name" value="His_Pase_superF_clade-1"/>
</dbReference>
<evidence type="ECO:0000313" key="2">
    <source>
        <dbReference type="Proteomes" id="UP000252345"/>
    </source>
</evidence>
<dbReference type="AlphaFoldDB" id="A0A366KDL3"/>
<dbReference type="Gene3D" id="3.40.50.1240">
    <property type="entry name" value="Phosphoglycerate mutase-like"/>
    <property type="match status" value="1"/>
</dbReference>
<dbReference type="EMBL" id="PDCH01000007">
    <property type="protein sequence ID" value="RBP99322.1"/>
    <property type="molecule type" value="Genomic_DNA"/>
</dbReference>
<dbReference type="InterPro" id="IPR029033">
    <property type="entry name" value="His_PPase_superfam"/>
</dbReference>
<dbReference type="Pfam" id="PF00300">
    <property type="entry name" value="His_Phos_1"/>
    <property type="match status" value="1"/>
</dbReference>
<dbReference type="CDD" id="cd07067">
    <property type="entry name" value="HP_PGM_like"/>
    <property type="match status" value="1"/>
</dbReference>
<dbReference type="PANTHER" id="PTHR47623:SF1">
    <property type="entry name" value="OS09G0287300 PROTEIN"/>
    <property type="match status" value="1"/>
</dbReference>
<dbReference type="PANTHER" id="PTHR47623">
    <property type="entry name" value="OS09G0287300 PROTEIN"/>
    <property type="match status" value="1"/>
</dbReference>
<evidence type="ECO:0000313" key="1">
    <source>
        <dbReference type="EMBL" id="RBP99322.1"/>
    </source>
</evidence>
<dbReference type="SUPFAM" id="SSF53254">
    <property type="entry name" value="Phosphoglycerate mutase-like"/>
    <property type="match status" value="1"/>
</dbReference>
<comment type="caution">
    <text evidence="1">The sequence shown here is derived from an EMBL/GenBank/DDBJ whole genome shotgun (WGS) entry which is preliminary data.</text>
</comment>
<gene>
    <name evidence="1" type="ORF">CRD59_04700</name>
</gene>
<dbReference type="Proteomes" id="UP000252345">
    <property type="component" value="Unassembled WGS sequence"/>
</dbReference>
<keyword evidence="2" id="KW-1185">Reference proteome</keyword>
<proteinExistence type="predicted"/>
<protein>
    <submittedName>
        <fullName evidence="1">Phosphoglycerate mutase</fullName>
    </submittedName>
</protein>
<organism evidence="1 2">
    <name type="scientific">Bifidobacterium xylocopae</name>
    <dbReference type="NCBI Taxonomy" id="2493119"/>
    <lineage>
        <taxon>Bacteria</taxon>
        <taxon>Bacillati</taxon>
        <taxon>Actinomycetota</taxon>
        <taxon>Actinomycetes</taxon>
        <taxon>Bifidobacteriales</taxon>
        <taxon>Bifidobacteriaceae</taxon>
        <taxon>Bifidobacterium</taxon>
    </lineage>
</organism>
<reference evidence="1 2" key="1">
    <citation type="submission" date="2017-10" db="EMBL/GenBank/DDBJ databases">
        <title>Bifidobacterium xylocopum sp. nov. and Bifidobacterium aemilianum sp. nov., from the carpenter bee (Xylocopa violacea) digestive tract.</title>
        <authorList>
            <person name="Alberoni D."/>
            <person name="Baffoni L."/>
            <person name="Di Gioia D."/>
            <person name="Gaggia F."/>
            <person name="Biavati B."/>
        </authorList>
    </citation>
    <scope>NUCLEOTIDE SEQUENCE [LARGE SCALE GENOMIC DNA]</scope>
    <source>
        <strain evidence="1 2">XV2</strain>
    </source>
</reference>
<name>A0A366KDL3_9BIFI</name>
<dbReference type="RefSeq" id="WP_113853532.1">
    <property type="nucleotide sequence ID" value="NZ_PDCH01000007.1"/>
</dbReference>
<accession>A0A366KDL3</accession>
<dbReference type="SMART" id="SM00855">
    <property type="entry name" value="PGAM"/>
    <property type="match status" value="1"/>
</dbReference>
<sequence>MSEVGHGEGDGMPAGGHLLLIMRHAQAEPGVAGGDRMRPLSLQGRHQAEHVGRGLARHGWTPDRIVCSGATRTRQTLDQMLDSFGDGPRVDYREGLYSDGTQALLDELSASRSEDGILLVVAHEPTVSYCSRLLATTGSDGDGPGRLGLGMPPAAVACLISERPFSHWGLHSARLCGVFGWRDWR</sequence>